<dbReference type="PANTHER" id="PTHR47933:SF45">
    <property type="entry name" value="PENTACOTRIPEPTIDE-REPEAT REGION OF PRORP DOMAIN-CONTAINING PROTEIN"/>
    <property type="match status" value="1"/>
</dbReference>
<feature type="repeat" description="PPR" evidence="2">
    <location>
        <begin position="479"/>
        <end position="513"/>
    </location>
</feature>
<feature type="repeat" description="PPR" evidence="2">
    <location>
        <begin position="514"/>
        <end position="548"/>
    </location>
</feature>
<gene>
    <name evidence="3" type="ORF">Sjap_024754</name>
</gene>
<proteinExistence type="predicted"/>
<organism evidence="3 4">
    <name type="scientific">Stephania japonica</name>
    <dbReference type="NCBI Taxonomy" id="461633"/>
    <lineage>
        <taxon>Eukaryota</taxon>
        <taxon>Viridiplantae</taxon>
        <taxon>Streptophyta</taxon>
        <taxon>Embryophyta</taxon>
        <taxon>Tracheophyta</taxon>
        <taxon>Spermatophyta</taxon>
        <taxon>Magnoliopsida</taxon>
        <taxon>Ranunculales</taxon>
        <taxon>Menispermaceae</taxon>
        <taxon>Menispermoideae</taxon>
        <taxon>Cissampelideae</taxon>
        <taxon>Stephania</taxon>
    </lineage>
</organism>
<dbReference type="GO" id="GO:0003729">
    <property type="term" value="F:mRNA binding"/>
    <property type="evidence" value="ECO:0007669"/>
    <property type="project" value="TreeGrafter"/>
</dbReference>
<dbReference type="NCBIfam" id="TIGR00756">
    <property type="entry name" value="PPR"/>
    <property type="match status" value="5"/>
</dbReference>
<dbReference type="EMBL" id="JBBNAE010000010">
    <property type="protein sequence ID" value="KAK9091577.1"/>
    <property type="molecule type" value="Genomic_DNA"/>
</dbReference>
<name>A0AAP0EIV4_9MAGN</name>
<sequence>MGNSLLQITPRPNSPKFHNLHRILINTHISKSPSSIHTTPTTDPNQITNMLCDSLRRGQNWDSLTKQFRSIPFTDQIVEKVLLELKTPIDAKRALNFFNWSANRAKSKHGVRCYCITVHILVRARLIAEAKSLIESIVKESSGLEVLETLISTSKIEFLSSFSNSLAFDLLIQTYSKLRMFLTAFDACKQLEQNGYSCSVISFNALIHVVQKSDLCELSWEIYEFMIEKRAYPNETTVKIMIGVLCKMGELKKCVDLLDRIHGGKCPPMVIVNAFLVFKVFGEGRIGDGVVLLRRLLMKNMILDDVAFSMVVYGRVRDGGMVDAQEVFEEMLKRGFRANAFLYTLFIGAYCDVGRMGEARQLKREMRDVGLEAYDETYNVLIKGCFRCGELKESLSLCEEMVEGGMWPSCSTYNEMVGKLRNLEDVKRANGLLTVLLDKGFVPNEATYANLIDAYGREGEVQEVLKLYYEMDYKGCSPGLMAYTSLIRSLSQCGKLKEAEKFVKVMEGRSVAPTLHIYKMLIGGYYANGDAHRALDLFNEMNKLGLSPSGEGFAEMIERLHNSFFKVEGN</sequence>
<dbReference type="Proteomes" id="UP001417504">
    <property type="component" value="Unassembled WGS sequence"/>
</dbReference>
<dbReference type="Pfam" id="PF01535">
    <property type="entry name" value="PPR"/>
    <property type="match status" value="3"/>
</dbReference>
<feature type="repeat" description="PPR" evidence="2">
    <location>
        <begin position="374"/>
        <end position="408"/>
    </location>
</feature>
<feature type="repeat" description="PPR" evidence="2">
    <location>
        <begin position="304"/>
        <end position="338"/>
    </location>
</feature>
<evidence type="ECO:0008006" key="5">
    <source>
        <dbReference type="Google" id="ProtNLM"/>
    </source>
</evidence>
<comment type="caution">
    <text evidence="3">The sequence shown here is derived from an EMBL/GenBank/DDBJ whole genome shotgun (WGS) entry which is preliminary data.</text>
</comment>
<feature type="repeat" description="PPR" evidence="2">
    <location>
        <begin position="234"/>
        <end position="268"/>
    </location>
</feature>
<evidence type="ECO:0000256" key="1">
    <source>
        <dbReference type="ARBA" id="ARBA00022737"/>
    </source>
</evidence>
<feature type="repeat" description="PPR" evidence="2">
    <location>
        <begin position="444"/>
        <end position="478"/>
    </location>
</feature>
<dbReference type="InterPro" id="IPR002885">
    <property type="entry name" value="PPR_rpt"/>
</dbReference>
<evidence type="ECO:0000256" key="2">
    <source>
        <dbReference type="PROSITE-ProRule" id="PRU00708"/>
    </source>
</evidence>
<accession>A0AAP0EIV4</accession>
<dbReference type="InterPro" id="IPR051240">
    <property type="entry name" value="Mito_RNA-Proc/Resp"/>
</dbReference>
<protein>
    <recommendedName>
        <fullName evidence="5">Pentatricopeptide repeat-containing protein</fullName>
    </recommendedName>
</protein>
<dbReference type="InterPro" id="IPR011990">
    <property type="entry name" value="TPR-like_helical_dom_sf"/>
</dbReference>
<dbReference type="AlphaFoldDB" id="A0AAP0EIV4"/>
<evidence type="ECO:0000313" key="3">
    <source>
        <dbReference type="EMBL" id="KAK9091577.1"/>
    </source>
</evidence>
<dbReference type="PROSITE" id="PS51375">
    <property type="entry name" value="PPR"/>
    <property type="match status" value="7"/>
</dbReference>
<evidence type="ECO:0000313" key="4">
    <source>
        <dbReference type="Proteomes" id="UP001417504"/>
    </source>
</evidence>
<dbReference type="PANTHER" id="PTHR47933">
    <property type="entry name" value="PENTATRICOPEPTIDE REPEAT-CONTAINING PROTEIN 1, MITOCHONDRIAL"/>
    <property type="match status" value="1"/>
</dbReference>
<keyword evidence="1" id="KW-0677">Repeat</keyword>
<reference evidence="3 4" key="1">
    <citation type="submission" date="2024-01" db="EMBL/GenBank/DDBJ databases">
        <title>Genome assemblies of Stephania.</title>
        <authorList>
            <person name="Yang L."/>
        </authorList>
    </citation>
    <scope>NUCLEOTIDE SEQUENCE [LARGE SCALE GENOMIC DNA]</scope>
    <source>
        <strain evidence="3">QJT</strain>
        <tissue evidence="3">Leaf</tissue>
    </source>
</reference>
<dbReference type="Gene3D" id="1.25.40.10">
    <property type="entry name" value="Tetratricopeptide repeat domain"/>
    <property type="match status" value="4"/>
</dbReference>
<feature type="repeat" description="PPR" evidence="2">
    <location>
        <begin position="339"/>
        <end position="373"/>
    </location>
</feature>
<keyword evidence="4" id="KW-1185">Reference proteome</keyword>
<dbReference type="Pfam" id="PF13041">
    <property type="entry name" value="PPR_2"/>
    <property type="match status" value="2"/>
</dbReference>